<reference evidence="1" key="2">
    <citation type="journal article" date="2015" name="Fish Shellfish Immunol.">
        <title>Early steps in the European eel (Anguilla anguilla)-Vibrio vulnificus interaction in the gills: Role of the RtxA13 toxin.</title>
        <authorList>
            <person name="Callol A."/>
            <person name="Pajuelo D."/>
            <person name="Ebbesson L."/>
            <person name="Teles M."/>
            <person name="MacKenzie S."/>
            <person name="Amaro C."/>
        </authorList>
    </citation>
    <scope>NUCLEOTIDE SEQUENCE</scope>
</reference>
<dbReference type="EMBL" id="GBXM01031247">
    <property type="protein sequence ID" value="JAH77330.1"/>
    <property type="molecule type" value="Transcribed_RNA"/>
</dbReference>
<reference evidence="1" key="1">
    <citation type="submission" date="2014-11" db="EMBL/GenBank/DDBJ databases">
        <authorList>
            <person name="Amaro Gonzalez C."/>
        </authorList>
    </citation>
    <scope>NUCLEOTIDE SEQUENCE</scope>
</reference>
<dbReference type="AlphaFoldDB" id="A0A0E9VIV4"/>
<accession>A0A0E9VIV4</accession>
<organism evidence="1">
    <name type="scientific">Anguilla anguilla</name>
    <name type="common">European freshwater eel</name>
    <name type="synonym">Muraena anguilla</name>
    <dbReference type="NCBI Taxonomy" id="7936"/>
    <lineage>
        <taxon>Eukaryota</taxon>
        <taxon>Metazoa</taxon>
        <taxon>Chordata</taxon>
        <taxon>Craniata</taxon>
        <taxon>Vertebrata</taxon>
        <taxon>Euteleostomi</taxon>
        <taxon>Actinopterygii</taxon>
        <taxon>Neopterygii</taxon>
        <taxon>Teleostei</taxon>
        <taxon>Anguilliformes</taxon>
        <taxon>Anguillidae</taxon>
        <taxon>Anguilla</taxon>
    </lineage>
</organism>
<proteinExistence type="predicted"/>
<name>A0A0E9VIV4_ANGAN</name>
<protein>
    <submittedName>
        <fullName evidence="1">Uncharacterized protein</fullName>
    </submittedName>
</protein>
<evidence type="ECO:0000313" key="1">
    <source>
        <dbReference type="EMBL" id="JAH77330.1"/>
    </source>
</evidence>
<sequence length="25" mass="3045">MGFWLLSKQVFQFVVGFQDQLQERL</sequence>